<comment type="caution">
    <text evidence="9">The sequence shown here is derived from an EMBL/GenBank/DDBJ whole genome shotgun (WGS) entry which is preliminary data.</text>
</comment>
<name>A0ABW9QY04_9ACTN</name>
<dbReference type="CDD" id="cd09607">
    <property type="entry name" value="M3B_PepF"/>
    <property type="match status" value="1"/>
</dbReference>
<dbReference type="InterPro" id="IPR001333">
    <property type="entry name" value="Peptidase_M32_Taq"/>
</dbReference>
<evidence type="ECO:0000256" key="4">
    <source>
        <dbReference type="ARBA" id="ARBA00022833"/>
    </source>
</evidence>
<evidence type="ECO:0000313" key="9">
    <source>
        <dbReference type="EMBL" id="MST34329.1"/>
    </source>
</evidence>
<organism evidence="9 10">
    <name type="scientific">Acidiferrimicrobium australe</name>
    <dbReference type="NCBI Taxonomy" id="2664430"/>
    <lineage>
        <taxon>Bacteria</taxon>
        <taxon>Bacillati</taxon>
        <taxon>Actinomycetota</taxon>
        <taxon>Acidimicrobiia</taxon>
        <taxon>Acidimicrobiales</taxon>
        <taxon>Acidimicrobiaceae</taxon>
        <taxon>Acidiferrimicrobium</taxon>
    </lineage>
</organism>
<dbReference type="PANTHER" id="PTHR34217">
    <property type="entry name" value="METAL-DEPENDENT CARBOXYPEPTIDASE"/>
    <property type="match status" value="1"/>
</dbReference>
<keyword evidence="5 6" id="KW-0482">Metalloprotease</keyword>
<keyword evidence="10" id="KW-1185">Reference proteome</keyword>
<accession>A0ABW9QY04</accession>
<gene>
    <name evidence="9" type="ORF">GHK86_16575</name>
</gene>
<keyword evidence="1 6" id="KW-0645">Protease</keyword>
<evidence type="ECO:0000259" key="8">
    <source>
        <dbReference type="Pfam" id="PF08439"/>
    </source>
</evidence>
<evidence type="ECO:0000256" key="3">
    <source>
        <dbReference type="ARBA" id="ARBA00022801"/>
    </source>
</evidence>
<dbReference type="Pfam" id="PF01432">
    <property type="entry name" value="Peptidase_M3"/>
    <property type="match status" value="1"/>
</dbReference>
<evidence type="ECO:0000256" key="2">
    <source>
        <dbReference type="ARBA" id="ARBA00022723"/>
    </source>
</evidence>
<dbReference type="Proteomes" id="UP000437736">
    <property type="component" value="Unassembled WGS sequence"/>
</dbReference>
<comment type="similarity">
    <text evidence="6">Belongs to the peptidase M3 family.</text>
</comment>
<evidence type="ECO:0000259" key="7">
    <source>
        <dbReference type="Pfam" id="PF01432"/>
    </source>
</evidence>
<evidence type="ECO:0000256" key="6">
    <source>
        <dbReference type="RuleBase" id="RU003435"/>
    </source>
</evidence>
<protein>
    <submittedName>
        <fullName evidence="9">Oligoendopeptidase F</fullName>
    </submittedName>
</protein>
<dbReference type="InterPro" id="IPR042088">
    <property type="entry name" value="OligoPept_F_C"/>
</dbReference>
<keyword evidence="3 6" id="KW-0378">Hydrolase</keyword>
<feature type="domain" description="Peptidase M3A/M3B catalytic" evidence="7">
    <location>
        <begin position="204"/>
        <end position="580"/>
    </location>
</feature>
<dbReference type="InterPro" id="IPR013647">
    <property type="entry name" value="OligopepF_N_dom"/>
</dbReference>
<keyword evidence="2 6" id="KW-0479">Metal-binding</keyword>
<proteinExistence type="inferred from homology"/>
<evidence type="ECO:0000256" key="5">
    <source>
        <dbReference type="ARBA" id="ARBA00023049"/>
    </source>
</evidence>
<dbReference type="Gene3D" id="1.10.1370.20">
    <property type="entry name" value="Oligoendopeptidase f, C-terminal domain"/>
    <property type="match status" value="1"/>
</dbReference>
<feature type="domain" description="Oligopeptidase F N-terminal" evidence="8">
    <location>
        <begin position="135"/>
        <end position="186"/>
    </location>
</feature>
<sequence length="599" mass="64349">MTDVRDLPRWDTDTLFPGLASRAYADASERLGADVERLVALFDRHGVGGGEPVDATAGDVAALDEVLGATNAVMEQLRLLEAFVHALVTTDADDAAAAAEQARLDGLGATLDVLAARRDAWIARLGAGALAGASPTASEHGYLLQRSGEAAEHLLSDAEEALAAELRLTGGLAWARLWGELTSRLTGTLEGETVPATVLRGRAEAPERAVREAAWRAEQEAWESISTPVAACLNGIKGEAVTMNQRRGWPDALAPALWANGIDRPVLDAMQAAVVASFPDFRRFLRAKAALLGAPGALAWWDLVAPVPGEAAISWAQASTAVEEAFSSYSPQLRSLARRAFDERWVDAGPRAGKRGGAFCMPVRGTESRVLMNFSGSWDSASTLAHELGHAYHNTNLASRPALARTTPMALAETASIFCETLMTAAALDAADENARLALLNVDLQGACQVVVDIHSRFLFESAVFERRRSGLVAVPELCELMRSAQAETYGDGVDPATYHPWMWVLKPHYYFPDAHFYNWPYTFGLLFGLGLFARYQEDADGFRADYDDLLASTGSAPAAELAGRFDIDITDEAFWTSSLDVVRSRIEEFVALAGPGAC</sequence>
<keyword evidence="4 6" id="KW-0862">Zinc</keyword>
<comment type="cofactor">
    <cofactor evidence="6">
        <name>Zn(2+)</name>
        <dbReference type="ChEBI" id="CHEBI:29105"/>
    </cofactor>
    <text evidence="6">Binds 1 zinc ion.</text>
</comment>
<dbReference type="SUPFAM" id="SSF55486">
    <property type="entry name" value="Metalloproteases ('zincins'), catalytic domain"/>
    <property type="match status" value="1"/>
</dbReference>
<evidence type="ECO:0000313" key="10">
    <source>
        <dbReference type="Proteomes" id="UP000437736"/>
    </source>
</evidence>
<reference evidence="9 10" key="1">
    <citation type="submission" date="2019-11" db="EMBL/GenBank/DDBJ databases">
        <title>Acidiferrimicrobium australis gen. nov., sp. nov., an acidophilic and obligately heterotrophic, member of the Actinobacteria that catalyses dissimilatory oxido- reduction of iron isolated from metal-rich acidic water in Chile.</title>
        <authorList>
            <person name="Gonzalez D."/>
            <person name="Huber K."/>
            <person name="Hedrich S."/>
            <person name="Rojas-Villalobos C."/>
            <person name="Quatrini R."/>
            <person name="Dinamarca M.A."/>
            <person name="Schwarz A."/>
            <person name="Canales C."/>
            <person name="Nancucheo I."/>
        </authorList>
    </citation>
    <scope>NUCLEOTIDE SEQUENCE [LARGE SCALE GENOMIC DNA]</scope>
    <source>
        <strain evidence="9 10">USS-CCA1</strain>
    </source>
</reference>
<dbReference type="Pfam" id="PF08439">
    <property type="entry name" value="Peptidase_M3_N"/>
    <property type="match status" value="1"/>
</dbReference>
<dbReference type="EMBL" id="WJHE01000946">
    <property type="protein sequence ID" value="MST34329.1"/>
    <property type="molecule type" value="Genomic_DNA"/>
</dbReference>
<dbReference type="InterPro" id="IPR001567">
    <property type="entry name" value="Pept_M3A_M3B_dom"/>
</dbReference>
<dbReference type="InterPro" id="IPR034006">
    <property type="entry name" value="M3B_PepF_2"/>
</dbReference>
<dbReference type="PANTHER" id="PTHR34217:SF1">
    <property type="entry name" value="CARBOXYPEPTIDASE 1"/>
    <property type="match status" value="1"/>
</dbReference>
<dbReference type="Gene3D" id="1.20.140.70">
    <property type="entry name" value="Oligopeptidase f, N-terminal domain"/>
    <property type="match status" value="1"/>
</dbReference>
<evidence type="ECO:0000256" key="1">
    <source>
        <dbReference type="ARBA" id="ARBA00022670"/>
    </source>
</evidence>